<dbReference type="PANTHER" id="PTHR34983">
    <property type="entry name" value="ARABINOGALACTAN ENDO-BETA-1,4-GALACTANASE A"/>
    <property type="match status" value="1"/>
</dbReference>
<dbReference type="EMBL" id="CAIIXF020000009">
    <property type="protein sequence ID" value="CAH1793695.1"/>
    <property type="molecule type" value="Genomic_DNA"/>
</dbReference>
<name>A0A8J1UKJ5_OWEFU</name>
<dbReference type="EC" id="3.2.1.89" evidence="3"/>
<organism evidence="6 7">
    <name type="scientific">Owenia fusiformis</name>
    <name type="common">Polychaete worm</name>
    <dbReference type="NCBI Taxonomy" id="6347"/>
    <lineage>
        <taxon>Eukaryota</taxon>
        <taxon>Metazoa</taxon>
        <taxon>Spiralia</taxon>
        <taxon>Lophotrochozoa</taxon>
        <taxon>Annelida</taxon>
        <taxon>Polychaeta</taxon>
        <taxon>Sedentaria</taxon>
        <taxon>Canalipalpata</taxon>
        <taxon>Sabellida</taxon>
        <taxon>Oweniida</taxon>
        <taxon>Oweniidae</taxon>
        <taxon>Owenia</taxon>
    </lineage>
</organism>
<keyword evidence="7" id="KW-1185">Reference proteome</keyword>
<keyword evidence="4" id="KW-0378">Hydrolase</keyword>
<evidence type="ECO:0000256" key="5">
    <source>
        <dbReference type="ARBA" id="ARBA00023295"/>
    </source>
</evidence>
<dbReference type="Pfam" id="PF07745">
    <property type="entry name" value="Glyco_hydro_53"/>
    <property type="match status" value="1"/>
</dbReference>
<comment type="caution">
    <text evidence="6">The sequence shown here is derived from an EMBL/GenBank/DDBJ whole genome shotgun (WGS) entry which is preliminary data.</text>
</comment>
<gene>
    <name evidence="6" type="ORF">OFUS_LOCUS18516</name>
</gene>
<protein>
    <recommendedName>
        <fullName evidence="3">arabinogalactan endo-beta-1,4-galactanase</fullName>
        <ecNumber evidence="3">3.2.1.89</ecNumber>
    </recommendedName>
</protein>
<sequence length="511" mass="58923">YSTVFITLVGGRVSLRSMYNGRFLSVQGPATACKVVLADQLNGDQEIVLDVKENDVVGVLNYTETVYLESRNGNHINVAEKGSVEAKLRDKSSWQGFQLRTTPSSSGAETMMEKDKVYIYNIYFNCFLQAVDDTTVRCLPWTEKGYNKVVYIFEMAHHQPDHQWFWLGSDLSSSATYENGGLFYRNRNTTHVWQDDIFQIMRSHNWNLVRLRLWVNPLPDEEYAGFPRVSQLARRLTSLGLKWVLDFHYSDNWADPNKQRKPPSWRSLHFDALVQRVYEYTRSTLEQLREVNALPTFVQVGNEINNGMLWHEADESCIEGGKLWQECGANWESFTKLATAGINAVHHVSDDVDVIMHTGNSINALWWYTELGKHMDINLIDVFGLSYYQKYNPGYFLNNLETNFKALSERFKNHDIHIAETTHPYRHVEDPKLRFPETAEFPFTAQGQQDYAQGLINVVKSVRRATAVTWWGGDWCKPGDTEFHVSSSHFNSEDGCVVNPSVYNMKPGYHY</sequence>
<dbReference type="AlphaFoldDB" id="A0A8J1UKJ5"/>
<dbReference type="GO" id="GO:0045490">
    <property type="term" value="P:pectin catabolic process"/>
    <property type="evidence" value="ECO:0007669"/>
    <property type="project" value="TreeGrafter"/>
</dbReference>
<evidence type="ECO:0000256" key="3">
    <source>
        <dbReference type="ARBA" id="ARBA00012556"/>
    </source>
</evidence>
<keyword evidence="5" id="KW-0326">Glycosidase</keyword>
<dbReference type="Gene3D" id="3.20.20.80">
    <property type="entry name" value="Glycosidases"/>
    <property type="match status" value="1"/>
</dbReference>
<dbReference type="SUPFAM" id="SSF51445">
    <property type="entry name" value="(Trans)glycosidases"/>
    <property type="match status" value="1"/>
</dbReference>
<comment type="similarity">
    <text evidence="2">Belongs to the glycosyl hydrolase 53 family.</text>
</comment>
<dbReference type="InterPro" id="IPR011683">
    <property type="entry name" value="Glyco_hydro_53"/>
</dbReference>
<dbReference type="GO" id="GO:0031218">
    <property type="term" value="F:arabinogalactan endo-1,4-beta-galactosidase activity"/>
    <property type="evidence" value="ECO:0007669"/>
    <property type="project" value="UniProtKB-EC"/>
</dbReference>
<dbReference type="PANTHER" id="PTHR34983:SF1">
    <property type="entry name" value="ARABINOGALACTAN ENDO-BETA-1,4-GALACTANASE A"/>
    <property type="match status" value="1"/>
</dbReference>
<evidence type="ECO:0000256" key="4">
    <source>
        <dbReference type="ARBA" id="ARBA00022801"/>
    </source>
</evidence>
<evidence type="ECO:0000256" key="2">
    <source>
        <dbReference type="ARBA" id="ARBA00010687"/>
    </source>
</evidence>
<accession>A0A8J1UKJ5</accession>
<evidence type="ECO:0000313" key="7">
    <source>
        <dbReference type="Proteomes" id="UP000749559"/>
    </source>
</evidence>
<dbReference type="OrthoDB" id="10038149at2759"/>
<reference evidence="6" key="1">
    <citation type="submission" date="2022-03" db="EMBL/GenBank/DDBJ databases">
        <authorList>
            <person name="Martin C."/>
        </authorList>
    </citation>
    <scope>NUCLEOTIDE SEQUENCE</scope>
</reference>
<evidence type="ECO:0000313" key="6">
    <source>
        <dbReference type="EMBL" id="CAH1793695.1"/>
    </source>
</evidence>
<proteinExistence type="inferred from homology"/>
<dbReference type="Proteomes" id="UP000749559">
    <property type="component" value="Unassembled WGS sequence"/>
</dbReference>
<comment type="catalytic activity">
    <reaction evidence="1">
        <text>The enzyme specifically hydrolyzes (1-&gt;4)-beta-D-galactosidic linkages in type I arabinogalactans.</text>
        <dbReference type="EC" id="3.2.1.89"/>
    </reaction>
</comment>
<dbReference type="InterPro" id="IPR017853">
    <property type="entry name" value="GH"/>
</dbReference>
<dbReference type="GO" id="GO:0015926">
    <property type="term" value="F:glucosidase activity"/>
    <property type="evidence" value="ECO:0007669"/>
    <property type="project" value="InterPro"/>
</dbReference>
<evidence type="ECO:0000256" key="1">
    <source>
        <dbReference type="ARBA" id="ARBA00001695"/>
    </source>
</evidence>
<feature type="non-terminal residue" evidence="6">
    <location>
        <position position="511"/>
    </location>
</feature>